<dbReference type="GO" id="GO:0003677">
    <property type="term" value="F:DNA binding"/>
    <property type="evidence" value="ECO:0007669"/>
    <property type="project" value="InterPro"/>
</dbReference>
<dbReference type="CDD" id="cd00338">
    <property type="entry name" value="Ser_Recombinase"/>
    <property type="match status" value="1"/>
</dbReference>
<dbReference type="Pfam" id="PF07508">
    <property type="entry name" value="Recombinase"/>
    <property type="match status" value="1"/>
</dbReference>
<name>A0A517PVU5_9PLAN</name>
<dbReference type="GO" id="GO:0000150">
    <property type="term" value="F:DNA strand exchange activity"/>
    <property type="evidence" value="ECO:0007669"/>
    <property type="project" value="InterPro"/>
</dbReference>
<feature type="domain" description="Recombinase" evidence="2">
    <location>
        <begin position="171"/>
        <end position="309"/>
    </location>
</feature>
<dbReference type="InterPro" id="IPR050639">
    <property type="entry name" value="SSR_resolvase"/>
</dbReference>
<feature type="domain" description="Resolvase/invertase-type recombinase catalytic" evidence="1">
    <location>
        <begin position="13"/>
        <end position="163"/>
    </location>
</feature>
<dbReference type="Pfam" id="PF13408">
    <property type="entry name" value="Zn_ribbon_recom"/>
    <property type="match status" value="1"/>
</dbReference>
<evidence type="ECO:0000259" key="1">
    <source>
        <dbReference type="PROSITE" id="PS51736"/>
    </source>
</evidence>
<organism evidence="3 4">
    <name type="scientific">Gimesia chilikensis</name>
    <dbReference type="NCBI Taxonomy" id="2605989"/>
    <lineage>
        <taxon>Bacteria</taxon>
        <taxon>Pseudomonadati</taxon>
        <taxon>Planctomycetota</taxon>
        <taxon>Planctomycetia</taxon>
        <taxon>Planctomycetales</taxon>
        <taxon>Planctomycetaceae</taxon>
        <taxon>Gimesia</taxon>
    </lineage>
</organism>
<dbReference type="OrthoDB" id="9804620at2"/>
<dbReference type="PANTHER" id="PTHR30461">
    <property type="entry name" value="DNA-INVERTASE FROM LAMBDOID PROPHAGE"/>
    <property type="match status" value="1"/>
</dbReference>
<reference evidence="3 4" key="1">
    <citation type="submission" date="2019-02" db="EMBL/GenBank/DDBJ databases">
        <title>Deep-cultivation of Planctomycetes and their phenomic and genomic characterization uncovers novel biology.</title>
        <authorList>
            <person name="Wiegand S."/>
            <person name="Jogler M."/>
            <person name="Boedeker C."/>
            <person name="Pinto D."/>
            <person name="Vollmers J."/>
            <person name="Rivas-Marin E."/>
            <person name="Kohn T."/>
            <person name="Peeters S.H."/>
            <person name="Heuer A."/>
            <person name="Rast P."/>
            <person name="Oberbeckmann S."/>
            <person name="Bunk B."/>
            <person name="Jeske O."/>
            <person name="Meyerdierks A."/>
            <person name="Storesund J.E."/>
            <person name="Kallscheuer N."/>
            <person name="Luecker S."/>
            <person name="Lage O.M."/>
            <person name="Pohl T."/>
            <person name="Merkel B.J."/>
            <person name="Hornburger P."/>
            <person name="Mueller R.-W."/>
            <person name="Bruemmer F."/>
            <person name="Labrenz M."/>
            <person name="Spormann A.M."/>
            <person name="Op den Camp H."/>
            <person name="Overmann J."/>
            <person name="Amann R."/>
            <person name="Jetten M.S.M."/>
            <person name="Mascher T."/>
            <person name="Medema M.H."/>
            <person name="Devos D.P."/>
            <person name="Kaster A.-K."/>
            <person name="Ovreas L."/>
            <person name="Rohde M."/>
            <person name="Galperin M.Y."/>
            <person name="Jogler C."/>
        </authorList>
    </citation>
    <scope>NUCLEOTIDE SEQUENCE [LARGE SCALE GENOMIC DNA]</scope>
    <source>
        <strain evidence="3 4">HG66A1</strain>
    </source>
</reference>
<dbReference type="Gene3D" id="3.90.1750.20">
    <property type="entry name" value="Putative Large Serine Recombinase, Chain B, Domain 2"/>
    <property type="match status" value="1"/>
</dbReference>
<proteinExistence type="predicted"/>
<dbReference type="Pfam" id="PF00239">
    <property type="entry name" value="Resolvase"/>
    <property type="match status" value="1"/>
</dbReference>
<sequence>MLKTKFGLNPNPHVVIYARMSSSKQNPRSPEQQITTIKDTLKRLGLNWQVVAVYRDDAISGRYFRKRPGFQKMLRELKSGVLRADYVLVDTFERLSRSENNAEIRRMLLKAGTLVLTADSQFADPNSVSGRALSFMEAYRASEECRTKAHNVLRGKKDAIREGKWPGSSPPFGFYLKNVMVIRHGDEELDHRILVPIPELKWIVEFIFTLSAQENFGPVRICKKLNSHPDIPSHLKPFTEATVASILRNELYYGEMVWGKNCTGIEDDVRVKQSIPEEEWVVNSEFCEPIISKELWQQSMQMIESRRRRVTAPDPDADHSGLRPRGVALKYPLSGLVVCSSCGRAMVSSASSAYTTKAGEVRNYASYGCPGYRSGACDNDRRVPESWLRETVIQLVKDRLFPQ</sequence>
<dbReference type="EMBL" id="CP036266">
    <property type="protein sequence ID" value="QDT23494.1"/>
    <property type="molecule type" value="Genomic_DNA"/>
</dbReference>
<protein>
    <recommendedName>
        <fullName evidence="5">Recombinase family protein</fullName>
    </recommendedName>
</protein>
<dbReference type="InterPro" id="IPR006119">
    <property type="entry name" value="Resolv_N"/>
</dbReference>
<dbReference type="InterPro" id="IPR011109">
    <property type="entry name" value="DNA_bind_recombinase_dom"/>
</dbReference>
<dbReference type="SMART" id="SM00857">
    <property type="entry name" value="Resolvase"/>
    <property type="match status" value="1"/>
</dbReference>
<dbReference type="PANTHER" id="PTHR30461:SF23">
    <property type="entry name" value="DNA RECOMBINASE-RELATED"/>
    <property type="match status" value="1"/>
</dbReference>
<dbReference type="Gene3D" id="3.40.50.1390">
    <property type="entry name" value="Resolvase, N-terminal catalytic domain"/>
    <property type="match status" value="1"/>
</dbReference>
<dbReference type="Proteomes" id="UP000320421">
    <property type="component" value="Chromosome"/>
</dbReference>
<dbReference type="PROSITE" id="PS51737">
    <property type="entry name" value="RECOMBINASE_DNA_BIND"/>
    <property type="match status" value="1"/>
</dbReference>
<keyword evidence="4" id="KW-1185">Reference proteome</keyword>
<gene>
    <name evidence="3" type="ORF">HG66A1_53150</name>
</gene>
<dbReference type="RefSeq" id="WP_145190983.1">
    <property type="nucleotide sequence ID" value="NZ_CP036266.1"/>
</dbReference>
<evidence type="ECO:0000313" key="3">
    <source>
        <dbReference type="EMBL" id="QDT23494.1"/>
    </source>
</evidence>
<dbReference type="InterPro" id="IPR036162">
    <property type="entry name" value="Resolvase-like_N_sf"/>
</dbReference>
<dbReference type="SUPFAM" id="SSF53041">
    <property type="entry name" value="Resolvase-like"/>
    <property type="match status" value="1"/>
</dbReference>
<dbReference type="InterPro" id="IPR025827">
    <property type="entry name" value="Zn_ribbon_recom_dom"/>
</dbReference>
<evidence type="ECO:0000313" key="4">
    <source>
        <dbReference type="Proteomes" id="UP000320421"/>
    </source>
</evidence>
<evidence type="ECO:0008006" key="5">
    <source>
        <dbReference type="Google" id="ProtNLM"/>
    </source>
</evidence>
<dbReference type="AlphaFoldDB" id="A0A517PVU5"/>
<evidence type="ECO:0000259" key="2">
    <source>
        <dbReference type="PROSITE" id="PS51737"/>
    </source>
</evidence>
<dbReference type="InterPro" id="IPR038109">
    <property type="entry name" value="DNA_bind_recomb_sf"/>
</dbReference>
<accession>A0A517PVU5</accession>
<dbReference type="PROSITE" id="PS51736">
    <property type="entry name" value="RECOMBINASES_3"/>
    <property type="match status" value="1"/>
</dbReference>